<accession>A0AAJ7T9M5</accession>
<dbReference type="CDD" id="cd00519">
    <property type="entry name" value="Lipase_3"/>
    <property type="match status" value="1"/>
</dbReference>
<protein>
    <recommendedName>
        <fullName evidence="30">Diacylglycerol lipase-alpha</fullName>
        <ecNumber evidence="21">3.1.1.116</ecNumber>
    </recommendedName>
    <alternativeName>
        <fullName evidence="32">Neural stem cell-derived dendrite regulator</fullName>
    </alternativeName>
    <alternativeName>
        <fullName evidence="31">Sn1-specific diacylglycerol lipase alpha</fullName>
    </alternativeName>
</protein>
<evidence type="ECO:0000256" key="29">
    <source>
        <dbReference type="ARBA" id="ARBA00063298"/>
    </source>
</evidence>
<evidence type="ECO:0000256" key="11">
    <source>
        <dbReference type="ARBA" id="ARBA00022837"/>
    </source>
</evidence>
<dbReference type="GO" id="GO:0047372">
    <property type="term" value="F:monoacylglycerol lipase activity"/>
    <property type="evidence" value="ECO:0007669"/>
    <property type="project" value="UniProtKB-ARBA"/>
</dbReference>
<evidence type="ECO:0000256" key="26">
    <source>
        <dbReference type="ARBA" id="ARBA00050861"/>
    </source>
</evidence>
<evidence type="ECO:0000256" key="33">
    <source>
        <dbReference type="SAM" id="MobiDB-lite"/>
    </source>
</evidence>
<evidence type="ECO:0000256" key="6">
    <source>
        <dbReference type="ARBA" id="ARBA00022553"/>
    </source>
</evidence>
<evidence type="ECO:0000256" key="34">
    <source>
        <dbReference type="SAM" id="Phobius"/>
    </source>
</evidence>
<dbReference type="GO" id="GO:0004465">
    <property type="term" value="F:lipoprotein lipase activity"/>
    <property type="evidence" value="ECO:0007669"/>
    <property type="project" value="TreeGrafter"/>
</dbReference>
<comment type="catalytic activity">
    <reaction evidence="23">
        <text>1,2-di-(9Z-octadecenoyl)-sn-glycerol + H2O = 2-(9Z-octadecenoyl)-glycerol + (9Z)-octadecenoate + H(+)</text>
        <dbReference type="Rhea" id="RHEA:38511"/>
        <dbReference type="ChEBI" id="CHEBI:15377"/>
        <dbReference type="ChEBI" id="CHEBI:15378"/>
        <dbReference type="ChEBI" id="CHEBI:30823"/>
        <dbReference type="ChEBI" id="CHEBI:52333"/>
        <dbReference type="ChEBI" id="CHEBI:73990"/>
    </reaction>
    <physiologicalReaction direction="left-to-right" evidence="23">
        <dbReference type="Rhea" id="RHEA:38512"/>
    </physiologicalReaction>
</comment>
<evidence type="ECO:0000256" key="5">
    <source>
        <dbReference type="ARBA" id="ARBA00022475"/>
    </source>
</evidence>
<evidence type="ECO:0000256" key="3">
    <source>
        <dbReference type="ARBA" id="ARBA00004520"/>
    </source>
</evidence>
<comment type="catalytic activity">
    <reaction evidence="25">
        <text>1-(9Z-octadecenoyl)-2-(9Z,12Z-octadecadienoyl)-sn-glycerol + H2O = 2-(9Z,12Z-octadecadienoyl)-glycerol + (9Z)-octadecenoate + H(+)</text>
        <dbReference type="Rhea" id="RHEA:38523"/>
        <dbReference type="ChEBI" id="CHEBI:15377"/>
        <dbReference type="ChEBI" id="CHEBI:15378"/>
        <dbReference type="ChEBI" id="CHEBI:30823"/>
        <dbReference type="ChEBI" id="CHEBI:75450"/>
        <dbReference type="ChEBI" id="CHEBI:75457"/>
    </reaction>
    <physiologicalReaction direction="left-to-right" evidence="25">
        <dbReference type="Rhea" id="RHEA:38524"/>
    </physiologicalReaction>
</comment>
<comment type="catalytic activity">
    <reaction evidence="26">
        <text>1-(9Z-octadecenoyl)-2-(5Z,8Z,11Z,14Z-eicosatetraenoyl)-sn-glycerol + H2O = 2-(5Z,8Z,11Z,14Z-eicosatetraenoyl)-glycerol + (9Z)-octadecenoate + H(+)</text>
        <dbReference type="Rhea" id="RHEA:38515"/>
        <dbReference type="ChEBI" id="CHEBI:15377"/>
        <dbReference type="ChEBI" id="CHEBI:15378"/>
        <dbReference type="ChEBI" id="CHEBI:30823"/>
        <dbReference type="ChEBI" id="CHEBI:52392"/>
        <dbReference type="ChEBI" id="CHEBI:75449"/>
    </reaction>
    <physiologicalReaction direction="left-to-right" evidence="26">
        <dbReference type="Rhea" id="RHEA:38516"/>
    </physiologicalReaction>
</comment>
<keyword evidence="11" id="KW-0106">Calcium</keyword>
<feature type="transmembrane region" description="Helical" evidence="34">
    <location>
        <begin position="102"/>
        <end position="123"/>
    </location>
</feature>
<keyword evidence="36" id="KW-1185">Reference proteome</keyword>
<feature type="compositionally biased region" description="Polar residues" evidence="33">
    <location>
        <begin position="979"/>
        <end position="991"/>
    </location>
</feature>
<evidence type="ECO:0000256" key="23">
    <source>
        <dbReference type="ARBA" id="ARBA00048382"/>
    </source>
</evidence>
<sequence>MPGIVVFRRRWSVGSDDLVLPGIFLFLLHAVWLVVLCVVLFGVHFDAGKLCSPTLVDHGRGYLGILLACTVAEAAMVWMSMRGSILYTEPRRFMQHIIYIRLAILVVEFVYSIVGVVWILTYYFSCDDTVARSVTAGIVTCNWFVIIGVCITLTCVFDSTGRTFVKLQARKSRQRSLTTFNLRHRMEEGLTNNWAQRLKLFMCCARTKDTQTDAYSEVAVLMAEFFRDLDIVPSDIIAGLVLMRQQQRARRNAVLDEANNDILAFLSGIPIARKTEYLDLKNSNVMSMYKDVCYYMHYALAAYGWPMYLIRKPACGLCKLMANFSCCCLGYCVRRHRFSPSLTVQDDNCCQCNVAAIRRHFLDEGLSGVEIVFASIHDAVYETPFYVAVDHDKKRVVVSVRGTLSLKDALTDLTGDAEPLPVEGHPGTWLGHKGMVFSAKYVKKKLEEEMILSQAFGRDLGRGTKHYHLVIVGHSLGAGTAAILSFMLRPQYPTLKCYAYSPPGGLLSEAAMEESKTFVTSVILGKDLVPRIGLPQLETFRRQLLDVLTRTNRPKWRIIVGGTKCLRKSELLSEAEANHMVNNKLGSFHSDMSLTPCSSIPLYPPGNIVHVVHNHPPDTCCWKQEEPTYHALWADNKSFHEVVISPAMLHEHLAHVVMDGMHKVLENYNKGKTALLGAAKIMVSPTMDLDPNACLVQNNTERKSDLSLRSNKESELSWEYTHPAEREVGSGRAAAAAAVDQLLRDTREQLVAELNERRAPLATVESLSDNDSIGSFDSRRSSGFRSVRSSPSLRVVMERDEPPCYYVDPVIPEENPSLSSRSEAAPHDAASRKSPEAPGGDDDDDEDGGGGGTGAARDSSDGGNRRRPAPVNVQPPKGGGVEALKGDLVSGLANENGKVNCAPCSRSSERVCVPSPDVRQFSDFIDSVFNLDNRSSSFQDTYRLAFEDSLDELKEMVKSVSEREISECGKVKTKSAGSQAASSEAITTSGISVSQSGPMSPSSEACTTSSTLLASHEQLIATKPGNCHRDSEPVDCYVSTI</sequence>
<evidence type="ECO:0000256" key="22">
    <source>
        <dbReference type="ARBA" id="ARBA00037872"/>
    </source>
</evidence>
<feature type="compositionally biased region" description="Basic and acidic residues" evidence="33">
    <location>
        <begin position="824"/>
        <end position="835"/>
    </location>
</feature>
<keyword evidence="12" id="KW-0442">Lipid degradation</keyword>
<evidence type="ECO:0000256" key="14">
    <source>
        <dbReference type="ARBA" id="ARBA00023018"/>
    </source>
</evidence>
<keyword evidence="17" id="KW-0325">Glycoprotein</keyword>
<dbReference type="InterPro" id="IPR052214">
    <property type="entry name" value="DAG_Lipase-Related"/>
</dbReference>
<dbReference type="RefSeq" id="XP_032813896.1">
    <property type="nucleotide sequence ID" value="XM_032958005.1"/>
</dbReference>
<comment type="catalytic activity">
    <reaction evidence="20">
        <text>a 1,2-diacyl-sn-glycerol + H2O = a 2-acylglycerol + a fatty acid + H(+)</text>
        <dbReference type="Rhea" id="RHEA:33275"/>
        <dbReference type="ChEBI" id="CHEBI:15377"/>
        <dbReference type="ChEBI" id="CHEBI:15378"/>
        <dbReference type="ChEBI" id="CHEBI:17389"/>
        <dbReference type="ChEBI" id="CHEBI:17815"/>
        <dbReference type="ChEBI" id="CHEBI:28868"/>
        <dbReference type="EC" id="3.1.1.116"/>
    </reaction>
    <physiologicalReaction direction="left-to-right" evidence="20">
        <dbReference type="Rhea" id="RHEA:33276"/>
    </physiologicalReaction>
</comment>
<feature type="transmembrane region" description="Helical" evidence="34">
    <location>
        <begin position="61"/>
        <end position="81"/>
    </location>
</feature>
<feature type="transmembrane region" description="Helical" evidence="34">
    <location>
        <begin position="18"/>
        <end position="41"/>
    </location>
</feature>
<keyword evidence="18" id="KW-0628">Postsynaptic cell membrane</keyword>
<evidence type="ECO:0000259" key="35">
    <source>
        <dbReference type="Pfam" id="PF01764"/>
    </source>
</evidence>
<comment type="catalytic activity">
    <reaction evidence="28">
        <text>1-(9Z-octadecenoyl)-2-O-(5Z,8Z,11Z,14Z-eicosatetraenyl)-sn-glycerol + H2O = 2-O-(5Z,8Z,11Z,14Z)-eicosatetraenylglycerol + (9Z)-octadecenoate + H(+)</text>
        <dbReference type="Rhea" id="RHEA:38527"/>
        <dbReference type="ChEBI" id="CHEBI:15377"/>
        <dbReference type="ChEBI" id="CHEBI:15378"/>
        <dbReference type="ChEBI" id="CHEBI:30823"/>
        <dbReference type="ChEBI" id="CHEBI:75913"/>
        <dbReference type="ChEBI" id="CHEBI:75914"/>
    </reaction>
    <physiologicalReaction direction="left-to-right" evidence="28">
        <dbReference type="Rhea" id="RHEA:38528"/>
    </physiologicalReaction>
</comment>
<feature type="region of interest" description="Disordered" evidence="33">
    <location>
        <begin position="765"/>
        <end position="790"/>
    </location>
</feature>
<feature type="compositionally biased region" description="Acidic residues" evidence="33">
    <location>
        <begin position="839"/>
        <end position="848"/>
    </location>
</feature>
<dbReference type="GO" id="GO:0031901">
    <property type="term" value="C:early endosome membrane"/>
    <property type="evidence" value="ECO:0007669"/>
    <property type="project" value="UniProtKB-SubCell"/>
</dbReference>
<comment type="catalytic activity">
    <reaction evidence="27">
        <text>1-octadecanoyl-2-(5Z,8Z,11Z,14Z-eicosatetraenoyl)-sn-glycerol + H2O = 2-(5Z,8Z,11Z,14Z-eicosatetraenoyl)-glycerol + octadecanoate + H(+)</text>
        <dbReference type="Rhea" id="RHEA:38507"/>
        <dbReference type="ChEBI" id="CHEBI:15377"/>
        <dbReference type="ChEBI" id="CHEBI:15378"/>
        <dbReference type="ChEBI" id="CHEBI:25629"/>
        <dbReference type="ChEBI" id="CHEBI:52392"/>
        <dbReference type="ChEBI" id="CHEBI:75728"/>
    </reaction>
    <physiologicalReaction direction="left-to-right" evidence="27">
        <dbReference type="Rhea" id="RHEA:38508"/>
    </physiologicalReaction>
</comment>
<evidence type="ECO:0000256" key="4">
    <source>
        <dbReference type="ARBA" id="ARBA00010701"/>
    </source>
</evidence>
<evidence type="ECO:0000256" key="2">
    <source>
        <dbReference type="ARBA" id="ARBA00004332"/>
    </source>
</evidence>
<keyword evidence="9" id="KW-0967">Endosome</keyword>
<evidence type="ECO:0000256" key="27">
    <source>
        <dbReference type="ARBA" id="ARBA00052106"/>
    </source>
</evidence>
<feature type="transmembrane region" description="Helical" evidence="34">
    <location>
        <begin position="143"/>
        <end position="165"/>
    </location>
</feature>
<keyword evidence="16 34" id="KW-0472">Membrane</keyword>
<evidence type="ECO:0000256" key="9">
    <source>
        <dbReference type="ARBA" id="ARBA00022753"/>
    </source>
</evidence>
<organism evidence="36 37">
    <name type="scientific">Petromyzon marinus</name>
    <name type="common">Sea lamprey</name>
    <dbReference type="NCBI Taxonomy" id="7757"/>
    <lineage>
        <taxon>Eukaryota</taxon>
        <taxon>Metazoa</taxon>
        <taxon>Chordata</taxon>
        <taxon>Craniata</taxon>
        <taxon>Vertebrata</taxon>
        <taxon>Cyclostomata</taxon>
        <taxon>Hyperoartia</taxon>
        <taxon>Petromyzontiformes</taxon>
        <taxon>Petromyzontidae</taxon>
        <taxon>Petromyzon</taxon>
    </lineage>
</organism>
<dbReference type="InterPro" id="IPR002921">
    <property type="entry name" value="Fungal_lipase-type"/>
</dbReference>
<dbReference type="EC" id="3.1.1.116" evidence="21"/>
<keyword evidence="10" id="KW-0378">Hydrolase</keyword>
<comment type="similarity">
    <text evidence="4">Belongs to the AB hydrolase superfamily. Lipase family.</text>
</comment>
<evidence type="ECO:0000256" key="16">
    <source>
        <dbReference type="ARBA" id="ARBA00023136"/>
    </source>
</evidence>
<dbReference type="GO" id="GO:0098839">
    <property type="term" value="C:postsynaptic density membrane"/>
    <property type="evidence" value="ECO:0007669"/>
    <property type="project" value="UniProtKB-SubCell"/>
</dbReference>
<evidence type="ECO:0000256" key="13">
    <source>
        <dbReference type="ARBA" id="ARBA00022989"/>
    </source>
</evidence>
<evidence type="ECO:0000256" key="1">
    <source>
        <dbReference type="ARBA" id="ARBA00001913"/>
    </source>
</evidence>
<dbReference type="InterPro" id="IPR029058">
    <property type="entry name" value="AB_hydrolase_fold"/>
</dbReference>
<evidence type="ECO:0000256" key="7">
    <source>
        <dbReference type="ARBA" id="ARBA00022692"/>
    </source>
</evidence>
<keyword evidence="14" id="KW-0770">Synapse</keyword>
<evidence type="ECO:0000256" key="17">
    <source>
        <dbReference type="ARBA" id="ARBA00023180"/>
    </source>
</evidence>
<dbReference type="FunFam" id="3.40.50.1820:FF:000015">
    <property type="entry name" value="Sn1-specific diacylglycerol lipase alpha"/>
    <property type="match status" value="1"/>
</dbReference>
<dbReference type="GO" id="GO:0046872">
    <property type="term" value="F:metal ion binding"/>
    <property type="evidence" value="ECO:0007669"/>
    <property type="project" value="UniProtKB-KW"/>
</dbReference>
<dbReference type="GO" id="GO:0032591">
    <property type="term" value="C:dendritic spine membrane"/>
    <property type="evidence" value="ECO:0007669"/>
    <property type="project" value="UniProtKB-SubCell"/>
</dbReference>
<evidence type="ECO:0000313" key="38">
    <source>
        <dbReference type="RefSeq" id="XP_032813897.1"/>
    </source>
</evidence>
<dbReference type="Gene3D" id="3.40.50.1820">
    <property type="entry name" value="alpha/beta hydrolase"/>
    <property type="match status" value="1"/>
</dbReference>
<evidence type="ECO:0000256" key="32">
    <source>
        <dbReference type="ARBA" id="ARBA00082132"/>
    </source>
</evidence>
<feature type="compositionally biased region" description="Low complexity" evidence="33">
    <location>
        <begin position="992"/>
        <end position="1003"/>
    </location>
</feature>
<keyword evidence="5" id="KW-1003">Cell membrane</keyword>
<feature type="domain" description="Fungal lipase-type" evidence="35">
    <location>
        <begin position="397"/>
        <end position="532"/>
    </location>
</feature>
<evidence type="ECO:0000256" key="8">
    <source>
        <dbReference type="ARBA" id="ARBA00022723"/>
    </source>
</evidence>
<keyword evidence="6" id="KW-0597">Phosphoprotein</keyword>
<comment type="subunit">
    <text evidence="29">Interacts (via C-terminal) with CAMK2A; leading to the phosphorylation and inhibition of DAGLA enzymatic activity. Interacts (via PPXXF motif) with HOMER1 and HOMER2; this interaction is required for DAGLA membrane localization.</text>
</comment>
<keyword evidence="13 34" id="KW-1133">Transmembrane helix</keyword>
<keyword evidence="15" id="KW-0443">Lipid metabolism</keyword>
<dbReference type="PANTHER" id="PTHR45792">
    <property type="entry name" value="DIACYLGLYCEROL LIPASE HOMOLOG-RELATED"/>
    <property type="match status" value="1"/>
</dbReference>
<keyword evidence="7 34" id="KW-0812">Transmembrane</keyword>
<evidence type="ECO:0000256" key="15">
    <source>
        <dbReference type="ARBA" id="ARBA00023098"/>
    </source>
</evidence>
<gene>
    <name evidence="37 38" type="primary">DAGLA</name>
</gene>
<comment type="subcellular location">
    <subcellularLocation>
        <location evidence="2">Cell projection</location>
        <location evidence="2">Dendritic spine membrane</location>
        <topology evidence="2">Multi-pass membrane protein</topology>
    </subcellularLocation>
    <subcellularLocation>
        <location evidence="3">Early endosome membrane</location>
        <topology evidence="3">Multi-pass membrane protein</topology>
    </subcellularLocation>
    <subcellularLocation>
        <location evidence="22">Postsynaptic density membrane</location>
        <topology evidence="22">Multi-pass membrane protein</topology>
    </subcellularLocation>
</comment>
<dbReference type="PANTHER" id="PTHR45792:SF8">
    <property type="entry name" value="DIACYLGLYCEROL LIPASE-ALPHA"/>
    <property type="match status" value="1"/>
</dbReference>
<evidence type="ECO:0000256" key="28">
    <source>
        <dbReference type="ARBA" id="ARBA00052463"/>
    </source>
</evidence>
<evidence type="ECO:0000256" key="30">
    <source>
        <dbReference type="ARBA" id="ARBA00071957"/>
    </source>
</evidence>
<evidence type="ECO:0000256" key="24">
    <source>
        <dbReference type="ARBA" id="ARBA00050486"/>
    </source>
</evidence>
<evidence type="ECO:0000256" key="12">
    <source>
        <dbReference type="ARBA" id="ARBA00022963"/>
    </source>
</evidence>
<keyword evidence="19" id="KW-0966">Cell projection</keyword>
<keyword evidence="8" id="KW-0479">Metal-binding</keyword>
<evidence type="ECO:0000256" key="20">
    <source>
        <dbReference type="ARBA" id="ARBA00024531"/>
    </source>
</evidence>
<feature type="region of interest" description="Disordered" evidence="33">
    <location>
        <begin position="979"/>
        <end position="1008"/>
    </location>
</feature>
<dbReference type="RefSeq" id="XP_032813897.1">
    <property type="nucleotide sequence ID" value="XM_032958006.1"/>
</dbReference>
<name>A0AAJ7T9M5_PETMA</name>
<dbReference type="AlphaFoldDB" id="A0AAJ7T9M5"/>
<comment type="cofactor">
    <cofactor evidence="1">
        <name>Ca(2+)</name>
        <dbReference type="ChEBI" id="CHEBI:29108"/>
    </cofactor>
</comment>
<reference evidence="37 38" key="1">
    <citation type="submission" date="2025-04" db="UniProtKB">
        <authorList>
            <consortium name="RefSeq"/>
        </authorList>
    </citation>
    <scope>IDENTIFICATION</scope>
    <source>
        <tissue evidence="37 38">Sperm</tissue>
    </source>
</reference>
<evidence type="ECO:0000256" key="31">
    <source>
        <dbReference type="ARBA" id="ARBA00081678"/>
    </source>
</evidence>
<feature type="compositionally biased region" description="Low complexity" evidence="33">
    <location>
        <begin position="771"/>
        <end position="790"/>
    </location>
</feature>
<dbReference type="Proteomes" id="UP001318040">
    <property type="component" value="Chromosome 21"/>
</dbReference>
<evidence type="ECO:0000256" key="18">
    <source>
        <dbReference type="ARBA" id="ARBA00023257"/>
    </source>
</evidence>
<evidence type="ECO:0000313" key="37">
    <source>
        <dbReference type="RefSeq" id="XP_032813896.1"/>
    </source>
</evidence>
<feature type="region of interest" description="Disordered" evidence="33">
    <location>
        <begin position="807"/>
        <end position="882"/>
    </location>
</feature>
<proteinExistence type="inferred from homology"/>
<dbReference type="Pfam" id="PF01764">
    <property type="entry name" value="Lipase_3"/>
    <property type="match status" value="1"/>
</dbReference>
<evidence type="ECO:0000256" key="19">
    <source>
        <dbReference type="ARBA" id="ARBA00023273"/>
    </source>
</evidence>
<evidence type="ECO:0000313" key="36">
    <source>
        <dbReference type="Proteomes" id="UP001318040"/>
    </source>
</evidence>
<dbReference type="GO" id="GO:0019369">
    <property type="term" value="P:arachidonate metabolic process"/>
    <property type="evidence" value="ECO:0007669"/>
    <property type="project" value="UniProtKB-ARBA"/>
</dbReference>
<dbReference type="KEGG" id="pmrn:116944417"/>
<evidence type="ECO:0000256" key="25">
    <source>
        <dbReference type="ARBA" id="ARBA00050709"/>
    </source>
</evidence>
<evidence type="ECO:0000256" key="10">
    <source>
        <dbReference type="ARBA" id="ARBA00022801"/>
    </source>
</evidence>
<dbReference type="SUPFAM" id="SSF53474">
    <property type="entry name" value="alpha/beta-Hydrolases"/>
    <property type="match status" value="1"/>
</dbReference>
<comment type="catalytic activity">
    <reaction evidence="24">
        <text>1-(9Z-octadecenoyl)-2-octadecanoyl-sn-glycerol + H2O = 2-octadecanoylglycerol + (9Z)-octadecenoate + H(+)</text>
        <dbReference type="Rhea" id="RHEA:38519"/>
        <dbReference type="ChEBI" id="CHEBI:15377"/>
        <dbReference type="ChEBI" id="CHEBI:15378"/>
        <dbReference type="ChEBI" id="CHEBI:30823"/>
        <dbReference type="ChEBI" id="CHEBI:75448"/>
        <dbReference type="ChEBI" id="CHEBI:75456"/>
    </reaction>
    <physiologicalReaction direction="left-to-right" evidence="24">
        <dbReference type="Rhea" id="RHEA:38520"/>
    </physiologicalReaction>
</comment>
<dbReference type="GO" id="GO:0098921">
    <property type="term" value="P:retrograde trans-synaptic signaling by endocannabinoid"/>
    <property type="evidence" value="ECO:0007669"/>
    <property type="project" value="UniProtKB-ARBA"/>
</dbReference>
<dbReference type="CTD" id="747"/>
<dbReference type="GO" id="GO:0046340">
    <property type="term" value="P:diacylglycerol catabolic process"/>
    <property type="evidence" value="ECO:0007669"/>
    <property type="project" value="TreeGrafter"/>
</dbReference>
<evidence type="ECO:0000256" key="21">
    <source>
        <dbReference type="ARBA" id="ARBA00026104"/>
    </source>
</evidence>